<dbReference type="GO" id="GO:0140825">
    <property type="term" value="F:lactoperoxidase activity"/>
    <property type="evidence" value="ECO:0007669"/>
    <property type="project" value="UniProtKB-EC"/>
</dbReference>
<comment type="function">
    <text evidence="2">Removal of H(2)O(2), oxidation of toxic reductants, biosynthesis and degradation of lignin, suberization, auxin catabolism, response to environmental stresses such as wounding, pathogen attack and oxidative stress. These functions might be dependent on each isozyme/isoform in each plant tissue.</text>
</comment>
<gene>
    <name evidence="22" type="ORF">R1flu_001372</name>
</gene>
<protein>
    <recommendedName>
        <fullName evidence="20">Peroxidase</fullName>
        <ecNumber evidence="20">1.11.1.7</ecNumber>
    </recommendedName>
</protein>
<dbReference type="GO" id="GO:0006979">
    <property type="term" value="P:response to oxidative stress"/>
    <property type="evidence" value="ECO:0007669"/>
    <property type="project" value="UniProtKB-UniRule"/>
</dbReference>
<feature type="site" description="Transition state stabilizer" evidence="18">
    <location>
        <position position="63"/>
    </location>
</feature>
<evidence type="ECO:0000256" key="16">
    <source>
        <dbReference type="PIRSR" id="PIRSR600823-2"/>
    </source>
</evidence>
<dbReference type="Gene3D" id="1.10.520.10">
    <property type="match status" value="1"/>
</dbReference>
<comment type="subcellular location">
    <subcellularLocation>
        <location evidence="3 20">Secreted</location>
    </subcellularLocation>
</comment>
<evidence type="ECO:0000256" key="18">
    <source>
        <dbReference type="PIRSR" id="PIRSR600823-4"/>
    </source>
</evidence>
<dbReference type="EC" id="1.11.1.7" evidence="20"/>
<evidence type="ECO:0000256" key="9">
    <source>
        <dbReference type="ARBA" id="ARBA00022729"/>
    </source>
</evidence>
<feature type="chain" id="PRO_5044532286" description="Peroxidase" evidence="20">
    <location>
        <begin position="25"/>
        <end position="321"/>
    </location>
</feature>
<dbReference type="CDD" id="cd00693">
    <property type="entry name" value="secretory_peroxidase"/>
    <property type="match status" value="1"/>
</dbReference>
<evidence type="ECO:0000256" key="1">
    <source>
        <dbReference type="ARBA" id="ARBA00000189"/>
    </source>
</evidence>
<feature type="active site" description="Proton acceptor" evidence="15">
    <location>
        <position position="67"/>
    </location>
</feature>
<sequence>MASTGISLVILVSYILFVATNCSAAGLSTTHYSKTCPSVSAVVKQEVTKILNKDKNLAGALVRLQFHDCWVNGCDGSVLLSGNQAERAANTNFMLRGFTEIDQIKTAVEANCPQTVSCADIIALAARDAVVLTGGKSWSVPLGRRDSRRSVASDADAVLPFPVLTFDQLVQNFAAKGFNSREMVVLSGSHTIGRTHCNGIAPNLYNFTGQDGLTNPNLDPAFAASLKQKCPKGNRVNIVFMDKTKNTFDLDYYKQVLAKKGVFTTDDALITTPAGLNAVKSLVKPGSSFFSEFAKAMNKMSKLSPLTGSAGEIRKQCQFVN</sequence>
<feature type="binding site" evidence="17">
    <location>
        <position position="77"/>
    </location>
    <ligand>
        <name>Ca(2+)</name>
        <dbReference type="ChEBI" id="CHEBI:29108"/>
        <label>1</label>
    </ligand>
</feature>
<dbReference type="GO" id="GO:0046872">
    <property type="term" value="F:metal ion binding"/>
    <property type="evidence" value="ECO:0007669"/>
    <property type="project" value="UniProtKB-UniRule"/>
</dbReference>
<evidence type="ECO:0000256" key="15">
    <source>
        <dbReference type="PIRSR" id="PIRSR600823-1"/>
    </source>
</evidence>
<comment type="similarity">
    <text evidence="20">Belongs to the peroxidase family. Classical plant (class III) peroxidase subfamily.</text>
</comment>
<evidence type="ECO:0000256" key="11">
    <source>
        <dbReference type="ARBA" id="ARBA00023002"/>
    </source>
</evidence>
<dbReference type="InterPro" id="IPR002016">
    <property type="entry name" value="Haem_peroxidase"/>
</dbReference>
<dbReference type="PRINTS" id="PR00458">
    <property type="entry name" value="PEROXIDASE"/>
</dbReference>
<feature type="binding site" evidence="17">
    <location>
        <position position="71"/>
    </location>
    <ligand>
        <name>Ca(2+)</name>
        <dbReference type="ChEBI" id="CHEBI:29108"/>
        <label>1</label>
    </ligand>
</feature>
<feature type="binding site" evidence="17">
    <location>
        <position position="191"/>
    </location>
    <ligand>
        <name>Ca(2+)</name>
        <dbReference type="ChEBI" id="CHEBI:29108"/>
        <label>2</label>
    </ligand>
</feature>
<dbReference type="PANTHER" id="PTHR31517">
    <property type="match status" value="1"/>
</dbReference>
<keyword evidence="13 19" id="KW-1015">Disulfide bond</keyword>
<feature type="binding site" evidence="17">
    <location>
        <position position="86"/>
    </location>
    <ligand>
        <name>Ca(2+)</name>
        <dbReference type="ChEBI" id="CHEBI:29108"/>
        <label>1</label>
    </ligand>
</feature>
<dbReference type="Pfam" id="PF00141">
    <property type="entry name" value="peroxidase"/>
    <property type="match status" value="1"/>
</dbReference>
<dbReference type="AlphaFoldDB" id="A0ABD1Y6B6"/>
<dbReference type="PRINTS" id="PR00461">
    <property type="entry name" value="PLPEROXIDASE"/>
</dbReference>
<feature type="binding site" evidence="16">
    <location>
        <position position="160"/>
    </location>
    <ligand>
        <name>substrate</name>
    </ligand>
</feature>
<keyword evidence="14" id="KW-0325">Glycoprotein</keyword>
<keyword evidence="11 20" id="KW-0560">Oxidoreductase</keyword>
<dbReference type="GO" id="GO:0005576">
    <property type="term" value="C:extracellular region"/>
    <property type="evidence" value="ECO:0007669"/>
    <property type="project" value="UniProtKB-SubCell"/>
</dbReference>
<comment type="similarity">
    <text evidence="4">Belongs to the peroxidase family. Ascorbate peroxidase subfamily.</text>
</comment>
<evidence type="ECO:0000256" key="7">
    <source>
        <dbReference type="ARBA" id="ARBA00022617"/>
    </source>
</evidence>
<reference evidence="22 23" key="1">
    <citation type="submission" date="2024-09" db="EMBL/GenBank/DDBJ databases">
        <title>Chromosome-scale assembly of Riccia fluitans.</title>
        <authorList>
            <person name="Paukszto L."/>
            <person name="Sawicki J."/>
            <person name="Karawczyk K."/>
            <person name="Piernik-Szablinska J."/>
            <person name="Szczecinska M."/>
            <person name="Mazdziarz M."/>
        </authorList>
    </citation>
    <scope>NUCLEOTIDE SEQUENCE [LARGE SCALE GENOMIC DNA]</scope>
    <source>
        <strain evidence="22">Rf_01</strain>
        <tissue evidence="22">Aerial parts of the thallus</tissue>
    </source>
</reference>
<feature type="disulfide bond" evidence="19">
    <location>
        <begin position="36"/>
        <end position="112"/>
    </location>
</feature>
<evidence type="ECO:0000256" key="6">
    <source>
        <dbReference type="ARBA" id="ARBA00022559"/>
    </source>
</evidence>
<evidence type="ECO:0000313" key="23">
    <source>
        <dbReference type="Proteomes" id="UP001605036"/>
    </source>
</evidence>
<proteinExistence type="inferred from homology"/>
<feature type="disulfide bond" evidence="19">
    <location>
        <begin position="69"/>
        <end position="74"/>
    </location>
</feature>
<comment type="cofactor">
    <cofactor evidence="17 20">
        <name>heme b</name>
        <dbReference type="ChEBI" id="CHEBI:60344"/>
    </cofactor>
    <text evidence="17 20">Binds 1 heme b (iron(II)-protoporphyrin IX) group per subunit.</text>
</comment>
<comment type="cofactor">
    <cofactor evidence="17 20">
        <name>Ca(2+)</name>
        <dbReference type="ChEBI" id="CHEBI:29108"/>
    </cofactor>
    <text evidence="17 20">Binds 2 calcium ions per subunit.</text>
</comment>
<keyword evidence="12 17" id="KW-0408">Iron</keyword>
<dbReference type="InterPro" id="IPR000823">
    <property type="entry name" value="Peroxidase_pln"/>
</dbReference>
<dbReference type="EMBL" id="JBHFFA010000006">
    <property type="protein sequence ID" value="KAL2621167.1"/>
    <property type="molecule type" value="Genomic_DNA"/>
</dbReference>
<dbReference type="FunFam" id="1.10.520.10:FF:000006">
    <property type="entry name" value="Peroxidase"/>
    <property type="match status" value="1"/>
</dbReference>
<evidence type="ECO:0000256" key="2">
    <source>
        <dbReference type="ARBA" id="ARBA00002322"/>
    </source>
</evidence>
<feature type="disulfide bond" evidence="19">
    <location>
        <begin position="118"/>
        <end position="317"/>
    </location>
</feature>
<keyword evidence="9 20" id="KW-0732">Signal</keyword>
<dbReference type="PROSITE" id="PS50873">
    <property type="entry name" value="PEROXIDASE_4"/>
    <property type="match status" value="1"/>
</dbReference>
<evidence type="ECO:0000256" key="3">
    <source>
        <dbReference type="ARBA" id="ARBA00004613"/>
    </source>
</evidence>
<evidence type="ECO:0000256" key="10">
    <source>
        <dbReference type="ARBA" id="ARBA00022837"/>
    </source>
</evidence>
<dbReference type="InterPro" id="IPR019793">
    <property type="entry name" value="Peroxidases_heam-ligand_BS"/>
</dbReference>
<evidence type="ECO:0000256" key="12">
    <source>
        <dbReference type="ARBA" id="ARBA00023004"/>
    </source>
</evidence>
<dbReference type="SUPFAM" id="SSF48113">
    <property type="entry name" value="Heme-dependent peroxidases"/>
    <property type="match status" value="1"/>
</dbReference>
<organism evidence="22 23">
    <name type="scientific">Riccia fluitans</name>
    <dbReference type="NCBI Taxonomy" id="41844"/>
    <lineage>
        <taxon>Eukaryota</taxon>
        <taxon>Viridiplantae</taxon>
        <taxon>Streptophyta</taxon>
        <taxon>Embryophyta</taxon>
        <taxon>Marchantiophyta</taxon>
        <taxon>Marchantiopsida</taxon>
        <taxon>Marchantiidae</taxon>
        <taxon>Marchantiales</taxon>
        <taxon>Ricciaceae</taxon>
        <taxon>Riccia</taxon>
    </lineage>
</organism>
<feature type="domain" description="Plant heme peroxidase family profile" evidence="21">
    <location>
        <begin position="26"/>
        <end position="321"/>
    </location>
</feature>
<feature type="binding site" evidence="17">
    <location>
        <position position="242"/>
    </location>
    <ligand>
        <name>Ca(2+)</name>
        <dbReference type="ChEBI" id="CHEBI:29108"/>
        <label>2</label>
    </ligand>
</feature>
<evidence type="ECO:0000256" key="19">
    <source>
        <dbReference type="PIRSR" id="PIRSR600823-5"/>
    </source>
</evidence>
<evidence type="ECO:0000256" key="5">
    <source>
        <dbReference type="ARBA" id="ARBA00022525"/>
    </source>
</evidence>
<feature type="binding site" evidence="17">
    <location>
        <position position="249"/>
    </location>
    <ligand>
        <name>Ca(2+)</name>
        <dbReference type="ChEBI" id="CHEBI:29108"/>
        <label>2</label>
    </ligand>
</feature>
<dbReference type="PANTHER" id="PTHR31517:SF84">
    <property type="entry name" value="PEROXIDASE"/>
    <property type="match status" value="1"/>
</dbReference>
<dbReference type="Proteomes" id="UP001605036">
    <property type="component" value="Unassembled WGS sequence"/>
</dbReference>
<feature type="disulfide bond" evidence="19">
    <location>
        <begin position="197"/>
        <end position="230"/>
    </location>
</feature>
<dbReference type="InterPro" id="IPR033905">
    <property type="entry name" value="Secretory_peroxidase"/>
</dbReference>
<comment type="catalytic activity">
    <reaction evidence="1 20">
        <text>2 a phenolic donor + H2O2 = 2 a phenolic radical donor + 2 H2O</text>
        <dbReference type="Rhea" id="RHEA:56136"/>
        <dbReference type="ChEBI" id="CHEBI:15377"/>
        <dbReference type="ChEBI" id="CHEBI:16240"/>
        <dbReference type="ChEBI" id="CHEBI:139520"/>
        <dbReference type="ChEBI" id="CHEBI:139521"/>
        <dbReference type="EC" id="1.11.1.7"/>
    </reaction>
</comment>
<dbReference type="InterPro" id="IPR019794">
    <property type="entry name" value="Peroxidases_AS"/>
</dbReference>
<dbReference type="GO" id="GO:0042744">
    <property type="term" value="P:hydrogen peroxide catabolic process"/>
    <property type="evidence" value="ECO:0007669"/>
    <property type="project" value="UniProtKB-KW"/>
</dbReference>
<keyword evidence="6 20" id="KW-0575">Peroxidase</keyword>
<dbReference type="FunFam" id="1.10.420.10:FF:000001">
    <property type="entry name" value="Peroxidase"/>
    <property type="match status" value="1"/>
</dbReference>
<feature type="binding site" evidence="17">
    <location>
        <position position="68"/>
    </location>
    <ligand>
        <name>Ca(2+)</name>
        <dbReference type="ChEBI" id="CHEBI:29108"/>
        <label>1</label>
    </ligand>
</feature>
<feature type="binding site" evidence="17">
    <location>
        <position position="244"/>
    </location>
    <ligand>
        <name>Ca(2+)</name>
        <dbReference type="ChEBI" id="CHEBI:29108"/>
        <label>2</label>
    </ligand>
</feature>
<evidence type="ECO:0000256" key="13">
    <source>
        <dbReference type="ARBA" id="ARBA00023157"/>
    </source>
</evidence>
<keyword evidence="10 17" id="KW-0106">Calcium</keyword>
<evidence type="ECO:0000256" key="20">
    <source>
        <dbReference type="RuleBase" id="RU362060"/>
    </source>
</evidence>
<keyword evidence="7 20" id="KW-0349">Heme</keyword>
<keyword evidence="5 20" id="KW-0964">Secreted</keyword>
<evidence type="ECO:0000256" key="17">
    <source>
        <dbReference type="PIRSR" id="PIRSR600823-3"/>
    </source>
</evidence>
<feature type="binding site" description="axial binding residue" evidence="17">
    <location>
        <position position="190"/>
    </location>
    <ligand>
        <name>heme b</name>
        <dbReference type="ChEBI" id="CHEBI:60344"/>
    </ligand>
    <ligandPart>
        <name>Fe</name>
        <dbReference type="ChEBI" id="CHEBI:18248"/>
    </ligandPart>
</feature>
<name>A0ABD1Y6B6_9MARC</name>
<accession>A0ABD1Y6B6</accession>
<comment type="caution">
    <text evidence="22">The sequence shown here is derived from an EMBL/GenBank/DDBJ whole genome shotgun (WGS) entry which is preliminary data.</text>
</comment>
<feature type="binding site" evidence="17">
    <location>
        <position position="73"/>
    </location>
    <ligand>
        <name>Ca(2+)</name>
        <dbReference type="ChEBI" id="CHEBI:29108"/>
        <label>1</label>
    </ligand>
</feature>
<feature type="binding site" evidence="17">
    <location>
        <position position="75"/>
    </location>
    <ligand>
        <name>Ca(2+)</name>
        <dbReference type="ChEBI" id="CHEBI:29108"/>
        <label>1</label>
    </ligand>
</feature>
<evidence type="ECO:0000256" key="4">
    <source>
        <dbReference type="ARBA" id="ARBA00006873"/>
    </source>
</evidence>
<dbReference type="InterPro" id="IPR010255">
    <property type="entry name" value="Haem_peroxidase_sf"/>
</dbReference>
<feature type="signal peptide" evidence="20">
    <location>
        <begin position="1"/>
        <end position="24"/>
    </location>
</feature>
<keyword evidence="20" id="KW-0376">Hydrogen peroxide</keyword>
<dbReference type="PROSITE" id="PS00435">
    <property type="entry name" value="PEROXIDASE_1"/>
    <property type="match status" value="1"/>
</dbReference>
<dbReference type="GO" id="GO:0020037">
    <property type="term" value="F:heme binding"/>
    <property type="evidence" value="ECO:0007669"/>
    <property type="project" value="UniProtKB-UniRule"/>
</dbReference>
<evidence type="ECO:0000313" key="22">
    <source>
        <dbReference type="EMBL" id="KAL2621167.1"/>
    </source>
</evidence>
<keyword evidence="23" id="KW-1185">Reference proteome</keyword>
<evidence type="ECO:0000259" key="21">
    <source>
        <dbReference type="PROSITE" id="PS50873"/>
    </source>
</evidence>
<dbReference type="PROSITE" id="PS00436">
    <property type="entry name" value="PEROXIDASE_2"/>
    <property type="match status" value="1"/>
</dbReference>
<dbReference type="Gene3D" id="1.10.420.10">
    <property type="entry name" value="Peroxidase, domain 2"/>
    <property type="match status" value="1"/>
</dbReference>
<evidence type="ECO:0000256" key="8">
    <source>
        <dbReference type="ARBA" id="ARBA00022723"/>
    </source>
</evidence>
<keyword evidence="8 17" id="KW-0479">Metal-binding</keyword>
<evidence type="ECO:0000256" key="14">
    <source>
        <dbReference type="ARBA" id="ARBA00023180"/>
    </source>
</evidence>